<evidence type="ECO:0000256" key="2">
    <source>
        <dbReference type="ARBA" id="ARBA00007487"/>
    </source>
</evidence>
<dbReference type="InterPro" id="IPR003724">
    <property type="entry name" value="CblAdoTrfase_CobA"/>
</dbReference>
<comment type="function">
    <text evidence="5 8">Required for both de novo synthesis of the corrin ring for the assimilation of exogenous corrinoids. Participates in the adenosylation of a variety of incomplete and complete corrinoids.</text>
</comment>
<dbReference type="AlphaFoldDB" id="A0A4Y8UG75"/>
<dbReference type="Proteomes" id="UP000298133">
    <property type="component" value="Unassembled WGS sequence"/>
</dbReference>
<reference evidence="9 10" key="1">
    <citation type="submission" date="2019-03" db="EMBL/GenBank/DDBJ databases">
        <title>Draft genome of Gammaproteobacteria bacterium LSUCC0057, a member of the SAR92 clade.</title>
        <authorList>
            <person name="Lanclos V.C."/>
            <person name="Doiron C."/>
            <person name="Henson M.W."/>
            <person name="Thrash J.C."/>
        </authorList>
    </citation>
    <scope>NUCLEOTIDE SEQUENCE [LARGE SCALE GENOMIC DNA]</scope>
    <source>
        <strain evidence="9 10">LSUCC0057</strain>
    </source>
</reference>
<keyword evidence="8" id="KW-0963">Cytoplasm</keyword>
<evidence type="ECO:0000256" key="5">
    <source>
        <dbReference type="ARBA" id="ARBA00024929"/>
    </source>
</evidence>
<evidence type="ECO:0000256" key="4">
    <source>
        <dbReference type="ARBA" id="ARBA00023244"/>
    </source>
</evidence>
<dbReference type="GO" id="GO:0008817">
    <property type="term" value="F:corrinoid adenosyltransferase activity"/>
    <property type="evidence" value="ECO:0007669"/>
    <property type="project" value="UniProtKB-UniRule"/>
</dbReference>
<dbReference type="GO" id="GO:0009236">
    <property type="term" value="P:cobalamin biosynthetic process"/>
    <property type="evidence" value="ECO:0007669"/>
    <property type="project" value="UniProtKB-UniRule"/>
</dbReference>
<comment type="subcellular location">
    <subcellularLocation>
        <location evidence="8">Cytoplasm</location>
    </subcellularLocation>
</comment>
<dbReference type="PIRSF" id="PIRSF015617">
    <property type="entry name" value="Adensltrnsf_CobA"/>
    <property type="match status" value="1"/>
</dbReference>
<evidence type="ECO:0000313" key="9">
    <source>
        <dbReference type="EMBL" id="TFH67825.1"/>
    </source>
</evidence>
<dbReference type="OrthoDB" id="9810309at2"/>
<dbReference type="NCBIfam" id="NF004637">
    <property type="entry name" value="PRK05986.1"/>
    <property type="match status" value="1"/>
</dbReference>
<evidence type="ECO:0000313" key="10">
    <source>
        <dbReference type="Proteomes" id="UP000298133"/>
    </source>
</evidence>
<keyword evidence="8" id="KW-0547">Nucleotide-binding</keyword>
<dbReference type="CDD" id="cd00561">
    <property type="entry name" value="CobA_ACA"/>
    <property type="match status" value="1"/>
</dbReference>
<comment type="pathway">
    <text evidence="1 8">Cofactor biosynthesis; adenosylcobalamin biosynthesis; adenosylcobalamin from cob(II)yrinate a,c-diamide: step 2/7.</text>
</comment>
<dbReference type="GO" id="GO:0006779">
    <property type="term" value="P:porphyrin-containing compound biosynthetic process"/>
    <property type="evidence" value="ECO:0007669"/>
    <property type="project" value="UniProtKB-UniRule"/>
</dbReference>
<evidence type="ECO:0000256" key="1">
    <source>
        <dbReference type="ARBA" id="ARBA00005121"/>
    </source>
</evidence>
<evidence type="ECO:0000256" key="8">
    <source>
        <dbReference type="PIRNR" id="PIRNR015617"/>
    </source>
</evidence>
<evidence type="ECO:0000256" key="7">
    <source>
        <dbReference type="ARBA" id="ARBA00048692"/>
    </source>
</evidence>
<comment type="caution">
    <text evidence="9">The sequence shown here is derived from an EMBL/GenBank/DDBJ whole genome shotgun (WGS) entry which is preliminary data.</text>
</comment>
<dbReference type="GO" id="GO:0005524">
    <property type="term" value="F:ATP binding"/>
    <property type="evidence" value="ECO:0007669"/>
    <property type="project" value="UniProtKB-UniRule"/>
</dbReference>
<protein>
    <recommendedName>
        <fullName evidence="3 8">Corrinoid adenosyltransferase</fullName>
        <ecNumber evidence="3 8">2.5.1.17</ecNumber>
    </recommendedName>
    <alternativeName>
        <fullName evidence="8">Cob(II)alamin adenosyltransferase</fullName>
    </alternativeName>
    <alternativeName>
        <fullName evidence="8">Cob(II)yrinic acid a,c-diamide adenosyltransferase</fullName>
    </alternativeName>
</protein>
<accession>A0A4Y8UG75</accession>
<keyword evidence="4 8" id="KW-0627">Porphyrin biosynthesis</keyword>
<dbReference type="Gene3D" id="3.40.50.300">
    <property type="entry name" value="P-loop containing nucleotide triphosphate hydrolases"/>
    <property type="match status" value="1"/>
</dbReference>
<dbReference type="PANTHER" id="PTHR46638">
    <property type="entry name" value="CORRINOID ADENOSYLTRANSFERASE"/>
    <property type="match status" value="1"/>
</dbReference>
<comment type="catalytic activity">
    <reaction evidence="7 8">
        <text>2 cob(II)alamin + reduced [electron-transfer flavoprotein] + 2 ATP = 2 adenosylcob(III)alamin + 2 triphosphate + oxidized [electron-transfer flavoprotein] + 3 H(+)</text>
        <dbReference type="Rhea" id="RHEA:28671"/>
        <dbReference type="Rhea" id="RHEA-COMP:10685"/>
        <dbReference type="Rhea" id="RHEA-COMP:10686"/>
        <dbReference type="ChEBI" id="CHEBI:15378"/>
        <dbReference type="ChEBI" id="CHEBI:16304"/>
        <dbReference type="ChEBI" id="CHEBI:18036"/>
        <dbReference type="ChEBI" id="CHEBI:18408"/>
        <dbReference type="ChEBI" id="CHEBI:30616"/>
        <dbReference type="ChEBI" id="CHEBI:57692"/>
        <dbReference type="ChEBI" id="CHEBI:58307"/>
        <dbReference type="EC" id="2.5.1.17"/>
    </reaction>
</comment>
<dbReference type="GO" id="GO:0005737">
    <property type="term" value="C:cytoplasm"/>
    <property type="evidence" value="ECO:0007669"/>
    <property type="project" value="UniProtKB-SubCell"/>
</dbReference>
<keyword evidence="10" id="KW-1185">Reference proteome</keyword>
<dbReference type="EC" id="2.5.1.17" evidence="3 8"/>
<organism evidence="9 10">
    <name type="scientific">Gammaproteobacteria bacterium LSUCC0057</name>
    <dbReference type="NCBI Taxonomy" id="2559237"/>
    <lineage>
        <taxon>Bacteria</taxon>
        <taxon>Pseudomonadati</taxon>
        <taxon>Pseudomonadota</taxon>
        <taxon>Gammaproteobacteria</taxon>
        <taxon>Cellvibrionales</taxon>
        <taxon>Porticoccaceae</taxon>
        <taxon>SAR92 clade</taxon>
    </lineage>
</organism>
<dbReference type="InterPro" id="IPR027417">
    <property type="entry name" value="P-loop_NTPase"/>
</dbReference>
<dbReference type="Pfam" id="PF02572">
    <property type="entry name" value="CobA_CobO_BtuR"/>
    <property type="match status" value="1"/>
</dbReference>
<name>A0A4Y8UG75_9GAMM</name>
<keyword evidence="8" id="KW-0169">Cobalamin biosynthesis</keyword>
<gene>
    <name evidence="9" type="primary">cobO</name>
    <name evidence="9" type="ORF">E3W66_06130</name>
</gene>
<sequence length="197" mass="21461">MSDKHQQKMAKLKENVDASIAAADTERGVMIVLTGNGKGKSSSAFGMVMRSLGYGYKVGVVQFIKGEQLSGEELYVREKCPEVTFYQMGTGFTWDTQDRSGDIAAAERTWAVAAQLLADPSVHLVVLDELTYMLSFKYLDQQMVLDALANRPAEQSVVVTGRGGGSELLALADTVSELKEVKHAYNSGIKARRGVDF</sequence>
<evidence type="ECO:0000256" key="6">
    <source>
        <dbReference type="ARBA" id="ARBA00048555"/>
    </source>
</evidence>
<proteinExistence type="inferred from homology"/>
<comment type="similarity">
    <text evidence="2 8">Belongs to the Cob(I)alamin adenosyltransferase family.</text>
</comment>
<dbReference type="PANTHER" id="PTHR46638:SF1">
    <property type="entry name" value="CORRINOID ADENOSYLTRANSFERASE"/>
    <property type="match status" value="1"/>
</dbReference>
<comment type="catalytic activity">
    <reaction evidence="6 8">
        <text>2 cob(II)yrinate a,c diamide + reduced [electron-transfer flavoprotein] + 2 ATP = 2 adenosylcob(III)yrinate a,c-diamide + 2 triphosphate + oxidized [electron-transfer flavoprotein] + 3 H(+)</text>
        <dbReference type="Rhea" id="RHEA:11528"/>
        <dbReference type="Rhea" id="RHEA-COMP:10685"/>
        <dbReference type="Rhea" id="RHEA-COMP:10686"/>
        <dbReference type="ChEBI" id="CHEBI:15378"/>
        <dbReference type="ChEBI" id="CHEBI:18036"/>
        <dbReference type="ChEBI" id="CHEBI:30616"/>
        <dbReference type="ChEBI" id="CHEBI:57692"/>
        <dbReference type="ChEBI" id="CHEBI:58307"/>
        <dbReference type="ChEBI" id="CHEBI:58503"/>
        <dbReference type="ChEBI" id="CHEBI:58537"/>
        <dbReference type="EC" id="2.5.1.17"/>
    </reaction>
</comment>
<dbReference type="UniPathway" id="UPA00148">
    <property type="reaction ID" value="UER00233"/>
</dbReference>
<keyword evidence="8" id="KW-0067">ATP-binding</keyword>
<dbReference type="NCBIfam" id="TIGR00708">
    <property type="entry name" value="cobA"/>
    <property type="match status" value="1"/>
</dbReference>
<dbReference type="EMBL" id="SPIA01000002">
    <property type="protein sequence ID" value="TFH67825.1"/>
    <property type="molecule type" value="Genomic_DNA"/>
</dbReference>
<evidence type="ECO:0000256" key="3">
    <source>
        <dbReference type="ARBA" id="ARBA00012454"/>
    </source>
</evidence>
<keyword evidence="8 9" id="KW-0808">Transferase</keyword>
<dbReference type="SUPFAM" id="SSF52540">
    <property type="entry name" value="P-loop containing nucleoside triphosphate hydrolases"/>
    <property type="match status" value="1"/>
</dbReference>